<comment type="similarity">
    <text evidence="1">Belongs to the pyrroline-5-carboxylate reductase family.</text>
</comment>
<evidence type="ECO:0000313" key="6">
    <source>
        <dbReference type="Proteomes" id="UP000190312"/>
    </source>
</evidence>
<keyword evidence="3" id="KW-0560">Oxidoreductase</keyword>
<comment type="caution">
    <text evidence="5">The sequence shown here is derived from an EMBL/GenBank/DDBJ whole genome shotgun (WGS) entry which is preliminary data.</text>
</comment>
<dbReference type="PANTHER" id="PTHR11645:SF0">
    <property type="entry name" value="PYRROLINE-5-CARBOXYLATE REDUCTASE 3"/>
    <property type="match status" value="1"/>
</dbReference>
<dbReference type="AlphaFoldDB" id="A0A1S9DJU2"/>
<dbReference type="SUPFAM" id="SSF51735">
    <property type="entry name" value="NAD(P)-binding Rossmann-fold domains"/>
    <property type="match status" value="1"/>
</dbReference>
<dbReference type="InterPro" id="IPR008927">
    <property type="entry name" value="6-PGluconate_DH-like_C_sf"/>
</dbReference>
<dbReference type="EMBL" id="MKZY01000005">
    <property type="protein sequence ID" value="OOO09335.1"/>
    <property type="molecule type" value="Genomic_DNA"/>
</dbReference>
<dbReference type="SUPFAM" id="SSF48179">
    <property type="entry name" value="6-phosphogluconate dehydrogenase C-terminal domain-like"/>
    <property type="match status" value="1"/>
</dbReference>
<feature type="domain" description="Pyrroline-5-carboxylate reductase dimerisation" evidence="4">
    <location>
        <begin position="193"/>
        <end position="293"/>
    </location>
</feature>
<protein>
    <submittedName>
        <fullName evidence="5">Pyrroline-5-carboxylate reductase</fullName>
    </submittedName>
</protein>
<dbReference type="InterPro" id="IPR000304">
    <property type="entry name" value="Pyrroline-COOH_reductase"/>
</dbReference>
<evidence type="ECO:0000256" key="2">
    <source>
        <dbReference type="ARBA" id="ARBA00022857"/>
    </source>
</evidence>
<dbReference type="VEuPathDB" id="FungiDB:AO090701001064"/>
<evidence type="ECO:0000256" key="3">
    <source>
        <dbReference type="ARBA" id="ARBA00023002"/>
    </source>
</evidence>
<name>A0A1S9DJU2_ASPOZ</name>
<dbReference type="Gene3D" id="3.40.50.720">
    <property type="entry name" value="NAD(P)-binding Rossmann-like Domain"/>
    <property type="match status" value="1"/>
</dbReference>
<dbReference type="GO" id="GO:0004735">
    <property type="term" value="F:pyrroline-5-carboxylate reductase activity"/>
    <property type="evidence" value="ECO:0007669"/>
    <property type="project" value="InterPro"/>
</dbReference>
<organism evidence="5 6">
    <name type="scientific">Aspergillus oryzae</name>
    <name type="common">Yellow koji mold</name>
    <dbReference type="NCBI Taxonomy" id="5062"/>
    <lineage>
        <taxon>Eukaryota</taxon>
        <taxon>Fungi</taxon>
        <taxon>Dikarya</taxon>
        <taxon>Ascomycota</taxon>
        <taxon>Pezizomycotina</taxon>
        <taxon>Eurotiomycetes</taxon>
        <taxon>Eurotiomycetidae</taxon>
        <taxon>Eurotiales</taxon>
        <taxon>Aspergillaceae</taxon>
        <taxon>Aspergillus</taxon>
        <taxon>Aspergillus subgen. Circumdati</taxon>
    </lineage>
</organism>
<proteinExistence type="inferred from homology"/>
<dbReference type="GO" id="GO:0055129">
    <property type="term" value="P:L-proline biosynthetic process"/>
    <property type="evidence" value="ECO:0007669"/>
    <property type="project" value="TreeGrafter"/>
</dbReference>
<gene>
    <name evidence="5" type="ORF">OAory_01106310</name>
</gene>
<dbReference type="InterPro" id="IPR036291">
    <property type="entry name" value="NAD(P)-bd_dom_sf"/>
</dbReference>
<dbReference type="HAMAP" id="MF_01925">
    <property type="entry name" value="P5C_reductase"/>
    <property type="match status" value="1"/>
</dbReference>
<dbReference type="Pfam" id="PF14748">
    <property type="entry name" value="P5CR_dimer"/>
    <property type="match status" value="1"/>
</dbReference>
<dbReference type="FunFam" id="1.10.3730.10:FF:000001">
    <property type="entry name" value="Pyrroline-5-carboxylate reductase"/>
    <property type="match status" value="1"/>
</dbReference>
<dbReference type="PANTHER" id="PTHR11645">
    <property type="entry name" value="PYRROLINE-5-CARBOXYLATE REDUCTASE"/>
    <property type="match status" value="1"/>
</dbReference>
<dbReference type="Proteomes" id="UP000190312">
    <property type="component" value="Unassembled WGS sequence"/>
</dbReference>
<evidence type="ECO:0000256" key="1">
    <source>
        <dbReference type="ARBA" id="ARBA00005525"/>
    </source>
</evidence>
<dbReference type="OrthoDB" id="10263291at2759"/>
<sequence length="334" mass="35864">MTISTQAPIHLTFVGGGHLAQAIISGILSSTNPWALKCNIAVTARRAEHVQELQSRYPQLLVTDNNLDKRIWQDARRSHRTSTQDSTTSPILFICTRPADVPTVSKQLAPTLESLDPSVRPTVVTMCPGITVSQLQDWLPTGTAIVRSMPNTPVEVRQGATGLFASEDATVRVNHVKTVLEEVSPLVTIVPEESMLDVVAAVSGSGPAHFFFVIESMVAAAESMGLPREAAEPLVIQSCLGAGYLASASSKSVADLRKEVCVPGGSTEKAISHLDQNGVQTLFKVAIQKSLDANLKMQFSVHVWIKYDLEARGGLLAQKGLDINQTAPGYNGVY</sequence>
<dbReference type="InterPro" id="IPR029036">
    <property type="entry name" value="P5CR_dimer"/>
</dbReference>
<evidence type="ECO:0000313" key="5">
    <source>
        <dbReference type="EMBL" id="OOO09335.1"/>
    </source>
</evidence>
<evidence type="ECO:0000259" key="4">
    <source>
        <dbReference type="Pfam" id="PF14748"/>
    </source>
</evidence>
<keyword evidence="2" id="KW-0521">NADP</keyword>
<reference evidence="5 6" key="1">
    <citation type="submission" date="2016-10" db="EMBL/GenBank/DDBJ databases">
        <title>Genome sequencing of Aspergillus oryzae BCC7051.</title>
        <authorList>
            <person name="Thammarongtham C."/>
            <person name="Vorapreeda T."/>
            <person name="Nookaew I."/>
            <person name="Srisuk T."/>
            <person name="Land M."/>
            <person name="Jeennor S."/>
            <person name="Laoteng K."/>
        </authorList>
    </citation>
    <scope>NUCLEOTIDE SEQUENCE [LARGE SCALE GENOMIC DNA]</scope>
    <source>
        <strain evidence="5 6">BCC7051</strain>
    </source>
</reference>
<accession>A0A1S9DJU2</accession>
<dbReference type="Gene3D" id="1.10.3730.10">
    <property type="entry name" value="ProC C-terminal domain-like"/>
    <property type="match status" value="1"/>
</dbReference>